<dbReference type="GO" id="GO:0036297">
    <property type="term" value="P:interstrand cross-link repair"/>
    <property type="evidence" value="ECO:0007669"/>
    <property type="project" value="InterPro"/>
</dbReference>
<dbReference type="OMA" id="DWLHSYT"/>
<evidence type="ECO:0000256" key="3">
    <source>
        <dbReference type="ARBA" id="ARBA00022833"/>
    </source>
</evidence>
<keyword evidence="5" id="KW-0812">Transmembrane</keyword>
<dbReference type="InterPro" id="IPR013083">
    <property type="entry name" value="Znf_RING/FYVE/PHD"/>
</dbReference>
<dbReference type="SMART" id="SM00184">
    <property type="entry name" value="RING"/>
    <property type="match status" value="1"/>
</dbReference>
<keyword evidence="2 4" id="KW-0863">Zinc-finger</keyword>
<dbReference type="PROSITE" id="PS50089">
    <property type="entry name" value="ZF_RING_2"/>
    <property type="match status" value="1"/>
</dbReference>
<dbReference type="GO" id="GO:0005634">
    <property type="term" value="C:nucleus"/>
    <property type="evidence" value="ECO:0007669"/>
    <property type="project" value="InterPro"/>
</dbReference>
<keyword evidence="5" id="KW-1133">Transmembrane helix</keyword>
<dbReference type="GO" id="GO:0008270">
    <property type="term" value="F:zinc ion binding"/>
    <property type="evidence" value="ECO:0007669"/>
    <property type="project" value="UniProtKB-KW"/>
</dbReference>
<dbReference type="SMART" id="SM00744">
    <property type="entry name" value="RINGv"/>
    <property type="match status" value="1"/>
</dbReference>
<proteinExistence type="predicted"/>
<evidence type="ECO:0000256" key="5">
    <source>
        <dbReference type="SAM" id="Phobius"/>
    </source>
</evidence>
<dbReference type="EMBL" id="KE123902">
    <property type="protein sequence ID" value="EPB92159.1"/>
    <property type="molecule type" value="Genomic_DNA"/>
</dbReference>
<dbReference type="SUPFAM" id="SSF57850">
    <property type="entry name" value="RING/U-box"/>
    <property type="match status" value="1"/>
</dbReference>
<dbReference type="Pfam" id="PF13639">
    <property type="entry name" value="zf-RING_2"/>
    <property type="match status" value="1"/>
</dbReference>
<reference evidence="8" key="1">
    <citation type="submission" date="2013-05" db="EMBL/GenBank/DDBJ databases">
        <title>The Genome sequence of Mucor circinelloides f. circinelloides 1006PhL.</title>
        <authorList>
            <consortium name="The Broad Institute Genomics Platform"/>
            <person name="Cuomo C."/>
            <person name="Earl A."/>
            <person name="Findley K."/>
            <person name="Lee S.C."/>
            <person name="Walker B."/>
            <person name="Young S."/>
            <person name="Zeng Q."/>
            <person name="Gargeya S."/>
            <person name="Fitzgerald M."/>
            <person name="Haas B."/>
            <person name="Abouelleil A."/>
            <person name="Allen A.W."/>
            <person name="Alvarado L."/>
            <person name="Arachchi H.M."/>
            <person name="Berlin A.M."/>
            <person name="Chapman S.B."/>
            <person name="Gainer-Dewar J."/>
            <person name="Goldberg J."/>
            <person name="Griggs A."/>
            <person name="Gujja S."/>
            <person name="Hansen M."/>
            <person name="Howarth C."/>
            <person name="Imamovic A."/>
            <person name="Ireland A."/>
            <person name="Larimer J."/>
            <person name="McCowan C."/>
            <person name="Murphy C."/>
            <person name="Pearson M."/>
            <person name="Poon T.W."/>
            <person name="Priest M."/>
            <person name="Roberts A."/>
            <person name="Saif S."/>
            <person name="Shea T."/>
            <person name="Sisk P."/>
            <person name="Sykes S."/>
            <person name="Wortman J."/>
            <person name="Nusbaum C."/>
            <person name="Birren B."/>
        </authorList>
    </citation>
    <scope>NUCLEOTIDE SEQUENCE [LARGE SCALE GENOMIC DNA]</scope>
    <source>
        <strain evidence="8">1006PhL</strain>
    </source>
</reference>
<dbReference type="InterPro" id="IPR001841">
    <property type="entry name" value="Znf_RING"/>
</dbReference>
<dbReference type="InterPro" id="IPR011016">
    <property type="entry name" value="Znf_RING-CH"/>
</dbReference>
<keyword evidence="1" id="KW-0479">Metal-binding</keyword>
<evidence type="ECO:0000256" key="2">
    <source>
        <dbReference type="ARBA" id="ARBA00022771"/>
    </source>
</evidence>
<feature type="domain" description="RING-type" evidence="6">
    <location>
        <begin position="8"/>
        <end position="51"/>
    </location>
</feature>
<organism evidence="7 8">
    <name type="scientific">Mucor circinelloides f. circinelloides (strain 1006PhL)</name>
    <name type="common">Mucormycosis agent</name>
    <name type="synonym">Calyptromyces circinelloides</name>
    <dbReference type="NCBI Taxonomy" id="1220926"/>
    <lineage>
        <taxon>Eukaryota</taxon>
        <taxon>Fungi</taxon>
        <taxon>Fungi incertae sedis</taxon>
        <taxon>Mucoromycota</taxon>
        <taxon>Mucoromycotina</taxon>
        <taxon>Mucoromycetes</taxon>
        <taxon>Mucorales</taxon>
        <taxon>Mucorineae</taxon>
        <taxon>Mucoraceae</taxon>
        <taxon>Mucor</taxon>
    </lineage>
</organism>
<evidence type="ECO:0000313" key="8">
    <source>
        <dbReference type="Proteomes" id="UP000014254"/>
    </source>
</evidence>
<accession>S2JQA0</accession>
<dbReference type="VEuPathDB" id="FungiDB:HMPREF1544_00984"/>
<sequence length="204" mass="23447">MNGSDIICSICLAELTLSDMPMQALNCGHVFHKDCIETWLNTTRNKCPICKQMCSKEDGQPIYLSSQPVSEPMINILRIELLEATQKTHQVLQESLEERIRLFEESLLQEVGQIHENFNQERCQFKQAEQDWLHSYTQLQTVVVVLAAYVVFRAIIETSFGALLVFFMLVEGVLLAQERNMQKLKSVISKLELPWRDSSQPNSK</sequence>
<dbReference type="PANTHER" id="PTHR16047">
    <property type="entry name" value="RFWD3 PROTEIN"/>
    <property type="match status" value="1"/>
</dbReference>
<evidence type="ECO:0000256" key="1">
    <source>
        <dbReference type="ARBA" id="ARBA00022723"/>
    </source>
</evidence>
<keyword evidence="3" id="KW-0862">Zinc</keyword>
<dbReference type="SMART" id="SM01197">
    <property type="entry name" value="FANCL_C"/>
    <property type="match status" value="1"/>
</dbReference>
<evidence type="ECO:0000313" key="7">
    <source>
        <dbReference type="EMBL" id="EPB92159.1"/>
    </source>
</evidence>
<dbReference type="InterPro" id="IPR037381">
    <property type="entry name" value="RFWD3"/>
</dbReference>
<name>S2JQA0_MUCC1</name>
<feature type="transmembrane region" description="Helical" evidence="5">
    <location>
        <begin position="158"/>
        <end position="176"/>
    </location>
</feature>
<protein>
    <recommendedName>
        <fullName evidence="6">RING-type domain-containing protein</fullName>
    </recommendedName>
</protein>
<evidence type="ECO:0000256" key="4">
    <source>
        <dbReference type="PROSITE-ProRule" id="PRU00175"/>
    </source>
</evidence>
<dbReference type="OrthoDB" id="2265491at2759"/>
<dbReference type="InParanoid" id="S2JQA0"/>
<dbReference type="GO" id="GO:0016567">
    <property type="term" value="P:protein ubiquitination"/>
    <property type="evidence" value="ECO:0007669"/>
    <property type="project" value="InterPro"/>
</dbReference>
<dbReference type="STRING" id="1220926.S2JQA0"/>
<dbReference type="Proteomes" id="UP000014254">
    <property type="component" value="Unassembled WGS sequence"/>
</dbReference>
<dbReference type="Gene3D" id="3.30.40.10">
    <property type="entry name" value="Zinc/RING finger domain, C3HC4 (zinc finger)"/>
    <property type="match status" value="1"/>
</dbReference>
<keyword evidence="5" id="KW-0472">Membrane</keyword>
<evidence type="ECO:0000259" key="6">
    <source>
        <dbReference type="PROSITE" id="PS50089"/>
    </source>
</evidence>
<gene>
    <name evidence="7" type="ORF">HMPREF1544_00984</name>
</gene>
<dbReference type="GO" id="GO:0004842">
    <property type="term" value="F:ubiquitin-protein transferase activity"/>
    <property type="evidence" value="ECO:0007669"/>
    <property type="project" value="InterPro"/>
</dbReference>
<dbReference type="AlphaFoldDB" id="S2JQA0"/>
<keyword evidence="8" id="KW-1185">Reference proteome</keyword>
<dbReference type="PANTHER" id="PTHR16047:SF7">
    <property type="entry name" value="E3 UBIQUITIN-PROTEIN LIGASE RFWD3"/>
    <property type="match status" value="1"/>
</dbReference>